<feature type="compositionally biased region" description="Acidic residues" evidence="3">
    <location>
        <begin position="63"/>
        <end position="72"/>
    </location>
</feature>
<dbReference type="PANTHER" id="PTHR21686:SF12">
    <property type="entry name" value="DEOXYNUCLEOTIDYLTRANSFERASE TERMINAL-INTERACTING PROTEIN 2"/>
    <property type="match status" value="1"/>
</dbReference>
<dbReference type="GO" id="GO:0005730">
    <property type="term" value="C:nucleolus"/>
    <property type="evidence" value="ECO:0007669"/>
    <property type="project" value="UniProtKB-SubCell"/>
</dbReference>
<comment type="subcellular location">
    <subcellularLocation>
        <location evidence="1">Nucleus</location>
        <location evidence="1">Nucleolus</location>
    </subcellularLocation>
</comment>
<feature type="domain" description="Fcf2 pre-rRNA processing C-terminal" evidence="4">
    <location>
        <begin position="210"/>
        <end position="303"/>
    </location>
</feature>
<dbReference type="GO" id="GO:0003723">
    <property type="term" value="F:RNA binding"/>
    <property type="evidence" value="ECO:0007669"/>
    <property type="project" value="TreeGrafter"/>
</dbReference>
<dbReference type="Pfam" id="PF08698">
    <property type="entry name" value="Fcf2"/>
    <property type="match status" value="1"/>
</dbReference>
<dbReference type="InterPro" id="IPR039883">
    <property type="entry name" value="Fcf2/DNTTIP2"/>
</dbReference>
<evidence type="ECO:0000259" key="4">
    <source>
        <dbReference type="Pfam" id="PF08698"/>
    </source>
</evidence>
<evidence type="ECO:0000256" key="3">
    <source>
        <dbReference type="SAM" id="MobiDB-lite"/>
    </source>
</evidence>
<keyword evidence="6" id="KW-1185">Reference proteome</keyword>
<gene>
    <name evidence="5" type="ORF">KI387_026400</name>
</gene>
<reference evidence="5 6" key="1">
    <citation type="journal article" date="2021" name="Nat. Plants">
        <title>The Taxus genome provides insights into paclitaxel biosynthesis.</title>
        <authorList>
            <person name="Xiong X."/>
            <person name="Gou J."/>
            <person name="Liao Q."/>
            <person name="Li Y."/>
            <person name="Zhou Q."/>
            <person name="Bi G."/>
            <person name="Li C."/>
            <person name="Du R."/>
            <person name="Wang X."/>
            <person name="Sun T."/>
            <person name="Guo L."/>
            <person name="Liang H."/>
            <person name="Lu P."/>
            <person name="Wu Y."/>
            <person name="Zhang Z."/>
            <person name="Ro D.K."/>
            <person name="Shang Y."/>
            <person name="Huang S."/>
            <person name="Yan J."/>
        </authorList>
    </citation>
    <scope>NUCLEOTIDE SEQUENCE [LARGE SCALE GENOMIC DNA]</scope>
    <source>
        <strain evidence="5">Ta-2019</strain>
    </source>
</reference>
<dbReference type="OMA" id="ISWAPKI"/>
<dbReference type="PANTHER" id="PTHR21686">
    <property type="entry name" value="DEOXYNUCLEOTIDYLTRANSFERASE TERMINAL-INTERACTING PROTEIN 2"/>
    <property type="match status" value="1"/>
</dbReference>
<dbReference type="GO" id="GO:0006396">
    <property type="term" value="P:RNA processing"/>
    <property type="evidence" value="ECO:0007669"/>
    <property type="project" value="TreeGrafter"/>
</dbReference>
<name>A0AA38FWV4_TAXCH</name>
<feature type="non-terminal residue" evidence="5">
    <location>
        <position position="317"/>
    </location>
</feature>
<dbReference type="InterPro" id="IPR014810">
    <property type="entry name" value="Fcf2_C"/>
</dbReference>
<dbReference type="Proteomes" id="UP000824469">
    <property type="component" value="Unassembled WGS sequence"/>
</dbReference>
<keyword evidence="2" id="KW-0539">Nucleus</keyword>
<sequence>MLVGNPSSGLDEDKSCGEYIQKESFEPKHKLGVDNVQVRQSLMLNSALKAEYDTGSYQREENDSTEDEEDDDEEIAKQLAKAMKVCLPEILNKQNTSYAEHVEGIVTTFKIRGYDAVEDGVVLSETPKDKCLSKTGPGENISWKPDIQFASSTIKSKCDSGKTINQAGQELDKHLIQASAWQTENQLQDGLLVPPRNPKKLNKLARKQVKDTLGAKWFDMPAQTISPELKKDLQLLKLRGVLDPKRHYKADDSKGLPKYFQVGTVIEPASEFYSGRLTKKERKLTIADELLSNSELGQYRKRKYTEIEIQRKAVSRK</sequence>
<evidence type="ECO:0000313" key="6">
    <source>
        <dbReference type="Proteomes" id="UP000824469"/>
    </source>
</evidence>
<protein>
    <recommendedName>
        <fullName evidence="4">Fcf2 pre-rRNA processing C-terminal domain-containing protein</fullName>
    </recommendedName>
</protein>
<organism evidence="5 6">
    <name type="scientific">Taxus chinensis</name>
    <name type="common">Chinese yew</name>
    <name type="synonym">Taxus wallichiana var. chinensis</name>
    <dbReference type="NCBI Taxonomy" id="29808"/>
    <lineage>
        <taxon>Eukaryota</taxon>
        <taxon>Viridiplantae</taxon>
        <taxon>Streptophyta</taxon>
        <taxon>Embryophyta</taxon>
        <taxon>Tracheophyta</taxon>
        <taxon>Spermatophyta</taxon>
        <taxon>Pinopsida</taxon>
        <taxon>Pinidae</taxon>
        <taxon>Conifers II</taxon>
        <taxon>Cupressales</taxon>
        <taxon>Taxaceae</taxon>
        <taxon>Taxus</taxon>
    </lineage>
</organism>
<evidence type="ECO:0000256" key="2">
    <source>
        <dbReference type="ARBA" id="ARBA00023242"/>
    </source>
</evidence>
<comment type="caution">
    <text evidence="5">The sequence shown here is derived from an EMBL/GenBank/DDBJ whole genome shotgun (WGS) entry which is preliminary data.</text>
</comment>
<proteinExistence type="predicted"/>
<accession>A0AA38FWV4</accession>
<feature type="region of interest" description="Disordered" evidence="3">
    <location>
        <begin position="52"/>
        <end position="72"/>
    </location>
</feature>
<dbReference type="AlphaFoldDB" id="A0AA38FWV4"/>
<dbReference type="EMBL" id="JAHRHJ020000006">
    <property type="protein sequence ID" value="KAH9311365.1"/>
    <property type="molecule type" value="Genomic_DNA"/>
</dbReference>
<evidence type="ECO:0000313" key="5">
    <source>
        <dbReference type="EMBL" id="KAH9311365.1"/>
    </source>
</evidence>
<evidence type="ECO:0000256" key="1">
    <source>
        <dbReference type="ARBA" id="ARBA00004604"/>
    </source>
</evidence>